<dbReference type="InterPro" id="IPR006206">
    <property type="entry name" value="Mevalonate/galactokinase"/>
</dbReference>
<keyword evidence="4" id="KW-0418">Kinase</keyword>
<dbReference type="EMBL" id="CP141059">
    <property type="protein sequence ID" value="WQQ24618.1"/>
    <property type="molecule type" value="Genomic_DNA"/>
</dbReference>
<dbReference type="InterPro" id="IPR019539">
    <property type="entry name" value="GalKase_N"/>
</dbReference>
<proteinExistence type="inferred from homology"/>
<dbReference type="InterPro" id="IPR013750">
    <property type="entry name" value="GHMP_kinase_C_dom"/>
</dbReference>
<dbReference type="InterPro" id="IPR019741">
    <property type="entry name" value="Galactokinase_CS"/>
</dbReference>
<dbReference type="PRINTS" id="PR00959">
    <property type="entry name" value="MEVGALKINASE"/>
</dbReference>
<dbReference type="InterPro" id="IPR006204">
    <property type="entry name" value="GHMP_kinase_N_dom"/>
</dbReference>
<dbReference type="EC" id="2.7.1.6" evidence="7"/>
<keyword evidence="2 11" id="KW-0808">Transferase</keyword>
<dbReference type="SUPFAM" id="SSF54211">
    <property type="entry name" value="Ribosomal protein S5 domain 2-like"/>
    <property type="match status" value="1"/>
</dbReference>
<evidence type="ECO:0000259" key="8">
    <source>
        <dbReference type="Pfam" id="PF00288"/>
    </source>
</evidence>
<evidence type="ECO:0000256" key="7">
    <source>
        <dbReference type="NCBIfam" id="TIGR00131"/>
    </source>
</evidence>
<dbReference type="PROSITE" id="PS00106">
    <property type="entry name" value="GALACTOKINASE"/>
    <property type="match status" value="1"/>
</dbReference>
<feature type="domain" description="GHMP kinase N-terminal" evidence="8">
    <location>
        <begin position="76"/>
        <end position="165"/>
    </location>
</feature>
<evidence type="ECO:0000313" key="11">
    <source>
        <dbReference type="EMBL" id="WQQ24618.1"/>
    </source>
</evidence>
<evidence type="ECO:0000256" key="1">
    <source>
        <dbReference type="ARBA" id="ARBA00006566"/>
    </source>
</evidence>
<dbReference type="PRINTS" id="PR00473">
    <property type="entry name" value="GALCTOKINASE"/>
</dbReference>
<comment type="similarity">
    <text evidence="1">Belongs to the GHMP kinase family. GalK subfamily.</text>
</comment>
<dbReference type="Pfam" id="PF00288">
    <property type="entry name" value="GHMP_kinases_N"/>
    <property type="match status" value="1"/>
</dbReference>
<evidence type="ECO:0000259" key="9">
    <source>
        <dbReference type="Pfam" id="PF08544"/>
    </source>
</evidence>
<dbReference type="Pfam" id="PF10509">
    <property type="entry name" value="GalKase_gal_bdg"/>
    <property type="match status" value="1"/>
</dbReference>
<dbReference type="Gene3D" id="3.30.70.890">
    <property type="entry name" value="GHMP kinase, C-terminal domain"/>
    <property type="match status" value="1"/>
</dbReference>
<keyword evidence="12" id="KW-1185">Reference proteome</keyword>
<reference evidence="12" key="1">
    <citation type="submission" date="2023-12" db="EMBL/GenBank/DDBJ databases">
        <title>Novel species in genus Nocardioides.</title>
        <authorList>
            <person name="Zhou H."/>
        </authorList>
    </citation>
    <scope>NUCLEOTIDE SEQUENCE [LARGE SCALE GENOMIC DNA]</scope>
    <source>
        <strain evidence="12">HM61</strain>
    </source>
</reference>
<evidence type="ECO:0000256" key="4">
    <source>
        <dbReference type="ARBA" id="ARBA00022777"/>
    </source>
</evidence>
<dbReference type="GO" id="GO:0004335">
    <property type="term" value="F:galactokinase activity"/>
    <property type="evidence" value="ECO:0007669"/>
    <property type="project" value="UniProtKB-EC"/>
</dbReference>
<keyword evidence="6" id="KW-0119">Carbohydrate metabolism</keyword>
<name>A0ABZ0ZJV3_9ACTN</name>
<dbReference type="InterPro" id="IPR020568">
    <property type="entry name" value="Ribosomal_Su5_D2-typ_SF"/>
</dbReference>
<accession>A0ABZ0ZJV3</accession>
<dbReference type="InterPro" id="IPR006203">
    <property type="entry name" value="GHMP_knse_ATP-bd_CS"/>
</dbReference>
<dbReference type="RefSeq" id="WP_322936307.1">
    <property type="nucleotide sequence ID" value="NZ_CP141059.1"/>
</dbReference>
<dbReference type="Pfam" id="PF08544">
    <property type="entry name" value="GHMP_kinases_C"/>
    <property type="match status" value="1"/>
</dbReference>
<gene>
    <name evidence="11" type="primary">galK</name>
    <name evidence="11" type="ORF">SHK19_11620</name>
</gene>
<dbReference type="NCBIfam" id="TIGR00131">
    <property type="entry name" value="gal_kin"/>
    <property type="match status" value="1"/>
</dbReference>
<sequence length="369" mass="38195">MTARAPGRVNLIGDHTDYNGGLCLPFAVPLVTTTTARVRGDDRIRVRSTAFPDPWTGRLADLTLDGRDGIPDWVRYVTGVLWAAREDGWPVPGLDLVVDSEIPLGSGLSSSAALECSVAVAVGTLTDQPLDPGSRLPLAELCRRAETEYVGAPTGGMDQLVSLLGTAGHALLIDFADTSVRQVPLPLHEDGLVVLVTDTGTPHQLAGTDSGYADRRAECDAAAAVLGLPRIGLAWPDDLSRLDDDVQRARARHVLSESARVEDVLRAVAGGDWAAVGNILTSSHASLRGDFAASTPALDLAVATAVDAGALGARLTGGGFGGSTIALVEEELADTVREAVDAAFADAELPAPTHVAVLPADGASVTRNG</sequence>
<dbReference type="Gene3D" id="3.30.230.10">
    <property type="match status" value="1"/>
</dbReference>
<evidence type="ECO:0000256" key="2">
    <source>
        <dbReference type="ARBA" id="ARBA00022679"/>
    </source>
</evidence>
<dbReference type="PROSITE" id="PS00627">
    <property type="entry name" value="GHMP_KINASES_ATP"/>
    <property type="match status" value="1"/>
</dbReference>
<evidence type="ECO:0000259" key="10">
    <source>
        <dbReference type="Pfam" id="PF10509"/>
    </source>
</evidence>
<keyword evidence="6" id="KW-0299">Galactose metabolism</keyword>
<keyword evidence="3" id="KW-0547">Nucleotide-binding</keyword>
<keyword evidence="5" id="KW-0067">ATP-binding</keyword>
<dbReference type="InterPro" id="IPR014721">
    <property type="entry name" value="Ribsml_uS5_D2-typ_fold_subgr"/>
</dbReference>
<evidence type="ECO:0000256" key="3">
    <source>
        <dbReference type="ARBA" id="ARBA00022741"/>
    </source>
</evidence>
<evidence type="ECO:0000256" key="6">
    <source>
        <dbReference type="ARBA" id="ARBA00023144"/>
    </source>
</evidence>
<feature type="domain" description="GHMP kinase C-terminal" evidence="9">
    <location>
        <begin position="266"/>
        <end position="345"/>
    </location>
</feature>
<evidence type="ECO:0000256" key="5">
    <source>
        <dbReference type="ARBA" id="ARBA00022840"/>
    </source>
</evidence>
<dbReference type="PANTHER" id="PTHR10457">
    <property type="entry name" value="MEVALONATE KINASE/GALACTOKINASE"/>
    <property type="match status" value="1"/>
</dbReference>
<dbReference type="PANTHER" id="PTHR10457:SF7">
    <property type="entry name" value="GALACTOKINASE-RELATED"/>
    <property type="match status" value="1"/>
</dbReference>
<feature type="domain" description="Galactokinase N-terminal" evidence="10">
    <location>
        <begin position="2"/>
        <end position="37"/>
    </location>
</feature>
<dbReference type="Proteomes" id="UP001327225">
    <property type="component" value="Chromosome"/>
</dbReference>
<dbReference type="InterPro" id="IPR000705">
    <property type="entry name" value="Galactokinase"/>
</dbReference>
<dbReference type="InterPro" id="IPR036554">
    <property type="entry name" value="GHMP_kinase_C_sf"/>
</dbReference>
<dbReference type="PIRSF" id="PIRSF000530">
    <property type="entry name" value="Galactokinase"/>
    <property type="match status" value="1"/>
</dbReference>
<organism evidence="11 12">
    <name type="scientific">Nocardioides bizhenqiangii</name>
    <dbReference type="NCBI Taxonomy" id="3095076"/>
    <lineage>
        <taxon>Bacteria</taxon>
        <taxon>Bacillati</taxon>
        <taxon>Actinomycetota</taxon>
        <taxon>Actinomycetes</taxon>
        <taxon>Propionibacteriales</taxon>
        <taxon>Nocardioidaceae</taxon>
        <taxon>Nocardioides</taxon>
    </lineage>
</organism>
<evidence type="ECO:0000313" key="12">
    <source>
        <dbReference type="Proteomes" id="UP001327225"/>
    </source>
</evidence>
<protein>
    <recommendedName>
        <fullName evidence="7">Galactokinase</fullName>
        <ecNumber evidence="7">2.7.1.6</ecNumber>
    </recommendedName>
</protein>
<dbReference type="SUPFAM" id="SSF55060">
    <property type="entry name" value="GHMP Kinase, C-terminal domain"/>
    <property type="match status" value="1"/>
</dbReference>